<dbReference type="Pfam" id="PF00293">
    <property type="entry name" value="NUDIX"/>
    <property type="match status" value="1"/>
</dbReference>
<name>A0AAP5H4R1_PAEAM</name>
<dbReference type="InterPro" id="IPR000086">
    <property type="entry name" value="NUDIX_hydrolase_dom"/>
</dbReference>
<reference evidence="6" key="1">
    <citation type="submission" date="2023-07" db="EMBL/GenBank/DDBJ databases">
        <title>Sorghum-associated microbial communities from plants grown in Nebraska, USA.</title>
        <authorList>
            <person name="Schachtman D."/>
        </authorList>
    </citation>
    <scope>NUCLEOTIDE SEQUENCE</scope>
    <source>
        <strain evidence="6">BE80</strain>
    </source>
</reference>
<dbReference type="RefSeq" id="WP_310144551.1">
    <property type="nucleotide sequence ID" value="NZ_JAVDTR010000016.1"/>
</dbReference>
<organism evidence="6 7">
    <name type="scientific">Paenibacillus amylolyticus</name>
    <dbReference type="NCBI Taxonomy" id="1451"/>
    <lineage>
        <taxon>Bacteria</taxon>
        <taxon>Bacillati</taxon>
        <taxon>Bacillota</taxon>
        <taxon>Bacilli</taxon>
        <taxon>Bacillales</taxon>
        <taxon>Paenibacillaceae</taxon>
        <taxon>Paenibacillus</taxon>
    </lineage>
</organism>
<dbReference type="InterPro" id="IPR020476">
    <property type="entry name" value="Nudix_hydrolase"/>
</dbReference>
<dbReference type="AlphaFoldDB" id="A0AAP5H4R1"/>
<keyword evidence="3" id="KW-0460">Magnesium</keyword>
<evidence type="ECO:0000256" key="1">
    <source>
        <dbReference type="ARBA" id="ARBA00001946"/>
    </source>
</evidence>
<accession>A0AAP5H4R1</accession>
<comment type="cofactor">
    <cofactor evidence="1">
        <name>Mg(2+)</name>
        <dbReference type="ChEBI" id="CHEBI:18420"/>
    </cofactor>
</comment>
<keyword evidence="2 4" id="KW-0378">Hydrolase</keyword>
<dbReference type="InterPro" id="IPR015797">
    <property type="entry name" value="NUDIX_hydrolase-like_dom_sf"/>
</dbReference>
<evidence type="ECO:0000259" key="5">
    <source>
        <dbReference type="PROSITE" id="PS51462"/>
    </source>
</evidence>
<dbReference type="EMBL" id="JAVDTR010000016">
    <property type="protein sequence ID" value="MDR6726345.1"/>
    <property type="molecule type" value="Genomic_DNA"/>
</dbReference>
<sequence>MSYWYDINEIMHDEIQFAIMLTTFNDKFIIIHNSKRGGWEIPGGNREPGETMLETASRELYEETGAVEFELTPYGIYKWNGSLGMVFHAKVEVLDELPDSEIAEIKFEDNLPAGMNFGDMFYLFSEKWDECADKQMKKYTVTIKNSSLPRVITIAAS</sequence>
<comment type="similarity">
    <text evidence="4">Belongs to the Nudix hydrolase family.</text>
</comment>
<proteinExistence type="inferred from homology"/>
<dbReference type="PRINTS" id="PR00502">
    <property type="entry name" value="NUDIXFAMILY"/>
</dbReference>
<dbReference type="PROSITE" id="PS00893">
    <property type="entry name" value="NUDIX_BOX"/>
    <property type="match status" value="1"/>
</dbReference>
<dbReference type="SUPFAM" id="SSF55811">
    <property type="entry name" value="Nudix"/>
    <property type="match status" value="1"/>
</dbReference>
<evidence type="ECO:0000256" key="2">
    <source>
        <dbReference type="ARBA" id="ARBA00022801"/>
    </source>
</evidence>
<feature type="domain" description="Nudix hydrolase" evidence="5">
    <location>
        <begin position="12"/>
        <end position="127"/>
    </location>
</feature>
<dbReference type="PROSITE" id="PS51462">
    <property type="entry name" value="NUDIX"/>
    <property type="match status" value="1"/>
</dbReference>
<dbReference type="InterPro" id="IPR020084">
    <property type="entry name" value="NUDIX_hydrolase_CS"/>
</dbReference>
<evidence type="ECO:0000256" key="4">
    <source>
        <dbReference type="RuleBase" id="RU003476"/>
    </source>
</evidence>
<dbReference type="GO" id="GO:0035539">
    <property type="term" value="F:8-oxo-7,8-dihydrodeoxyguanosine triphosphate pyrophosphatase activity"/>
    <property type="evidence" value="ECO:0007669"/>
    <property type="project" value="UniProtKB-EC"/>
</dbReference>
<dbReference type="Proteomes" id="UP001254832">
    <property type="component" value="Unassembled WGS sequence"/>
</dbReference>
<comment type="caution">
    <text evidence="6">The sequence shown here is derived from an EMBL/GenBank/DDBJ whole genome shotgun (WGS) entry which is preliminary data.</text>
</comment>
<dbReference type="PANTHER" id="PTHR43222:SF2">
    <property type="entry name" value="NUDIX HYDROLASE 23, CHLOROPLASTIC"/>
    <property type="match status" value="1"/>
</dbReference>
<dbReference type="EC" id="3.6.1.55" evidence="6"/>
<evidence type="ECO:0000313" key="7">
    <source>
        <dbReference type="Proteomes" id="UP001254832"/>
    </source>
</evidence>
<protein>
    <submittedName>
        <fullName evidence="6">8-oxo-dGTP diphosphatase</fullName>
        <ecNumber evidence="6">3.6.1.55</ecNumber>
    </submittedName>
</protein>
<gene>
    <name evidence="6" type="ORF">J2W91_004856</name>
</gene>
<dbReference type="Gene3D" id="3.90.79.10">
    <property type="entry name" value="Nucleoside Triphosphate Pyrophosphohydrolase"/>
    <property type="match status" value="1"/>
</dbReference>
<evidence type="ECO:0000313" key="6">
    <source>
        <dbReference type="EMBL" id="MDR6726345.1"/>
    </source>
</evidence>
<evidence type="ECO:0000256" key="3">
    <source>
        <dbReference type="ARBA" id="ARBA00022842"/>
    </source>
</evidence>
<dbReference type="PANTHER" id="PTHR43222">
    <property type="entry name" value="NUDIX HYDROLASE 23"/>
    <property type="match status" value="1"/>
</dbReference>